<accession>A0A7D5H934</accession>
<dbReference type="InterPro" id="IPR036737">
    <property type="entry name" value="OmpA-like_sf"/>
</dbReference>
<evidence type="ECO:0000256" key="2">
    <source>
        <dbReference type="SAM" id="MobiDB-lite"/>
    </source>
</evidence>
<name>A0A7D5H934_9PSED</name>
<dbReference type="SUPFAM" id="SSF103088">
    <property type="entry name" value="OmpA-like"/>
    <property type="match status" value="1"/>
</dbReference>
<dbReference type="Gene3D" id="3.30.1330.60">
    <property type="entry name" value="OmpA-like domain"/>
    <property type="match status" value="1"/>
</dbReference>
<dbReference type="InterPro" id="IPR050330">
    <property type="entry name" value="Bact_OuterMem_StrucFunc"/>
</dbReference>
<feature type="compositionally biased region" description="Pro residues" evidence="2">
    <location>
        <begin position="89"/>
        <end position="104"/>
    </location>
</feature>
<feature type="transmembrane region" description="Helical" evidence="3">
    <location>
        <begin position="20"/>
        <end position="41"/>
    </location>
</feature>
<dbReference type="PANTHER" id="PTHR30329">
    <property type="entry name" value="STATOR ELEMENT OF FLAGELLAR MOTOR COMPLEX"/>
    <property type="match status" value="1"/>
</dbReference>
<dbReference type="Proteomes" id="UP000509568">
    <property type="component" value="Chromosome"/>
</dbReference>
<protein>
    <submittedName>
        <fullName evidence="5">OmpA family protein</fullName>
    </submittedName>
</protein>
<evidence type="ECO:0000313" key="5">
    <source>
        <dbReference type="EMBL" id="QKZ07289.1"/>
    </source>
</evidence>
<feature type="domain" description="OmpA-like" evidence="4">
    <location>
        <begin position="126"/>
        <end position="246"/>
    </location>
</feature>
<dbReference type="Pfam" id="PF00691">
    <property type="entry name" value="OmpA"/>
    <property type="match status" value="1"/>
</dbReference>
<proteinExistence type="predicted"/>
<keyword evidence="1 3" id="KW-0472">Membrane</keyword>
<dbReference type="PROSITE" id="PS51123">
    <property type="entry name" value="OMPA_2"/>
    <property type="match status" value="1"/>
</dbReference>
<evidence type="ECO:0000256" key="1">
    <source>
        <dbReference type="PROSITE-ProRule" id="PRU00473"/>
    </source>
</evidence>
<dbReference type="RefSeq" id="WP_176572189.1">
    <property type="nucleotide sequence ID" value="NZ_CP056030.1"/>
</dbReference>
<keyword evidence="3" id="KW-0812">Transmembrane</keyword>
<sequence length="251" mass="26555">MSRPLEALGRLALESDEDSWMMTYLDMMTLLLVVTMAMLAITTRLHSTAPPSPPAPLPFMGQGLLPHGLALLGRPPVVKPVVATAAAAEPPPPAPPAPPAPPGPDEMAKNLGLDALGKDIEVDISQKTVSFRLSSELLFESGQADLSPAGITALKPLLPVLEKNSQPILVQGHTDAEKIQSTRFPSNWELSSARAASVVRYLQANGVDGQRLRAVGFGDTHPLAGNESAEGRAKNRRVEVVLEAVANPPPQ</sequence>
<keyword evidence="6" id="KW-1185">Reference proteome</keyword>
<dbReference type="PANTHER" id="PTHR30329:SF21">
    <property type="entry name" value="LIPOPROTEIN YIAD-RELATED"/>
    <property type="match status" value="1"/>
</dbReference>
<organism evidence="5 6">
    <name type="scientific">Pseudomonas eucalypticola</name>
    <dbReference type="NCBI Taxonomy" id="2599595"/>
    <lineage>
        <taxon>Bacteria</taxon>
        <taxon>Pseudomonadati</taxon>
        <taxon>Pseudomonadota</taxon>
        <taxon>Gammaproteobacteria</taxon>
        <taxon>Pseudomonadales</taxon>
        <taxon>Pseudomonadaceae</taxon>
        <taxon>Pseudomonas</taxon>
    </lineage>
</organism>
<gene>
    <name evidence="5" type="ORF">HWQ56_27310</name>
</gene>
<evidence type="ECO:0000256" key="3">
    <source>
        <dbReference type="SAM" id="Phobius"/>
    </source>
</evidence>
<reference evidence="5 6" key="1">
    <citation type="submission" date="2020-06" db="EMBL/GenBank/DDBJ databases">
        <title>Pseudomonas eucalypticola sp. nov., an endophyte of Eucalyptus dunnii leaves with biocontrol ability of eucalyptus leaf blight.</title>
        <authorList>
            <person name="Liu Y."/>
            <person name="Song Z."/>
            <person name="Zeng H."/>
            <person name="Lu M."/>
            <person name="Wang X."/>
            <person name="Lian X."/>
            <person name="Zhang Q."/>
        </authorList>
    </citation>
    <scope>NUCLEOTIDE SEQUENCE [LARGE SCALE GENOMIC DNA]</scope>
    <source>
        <strain evidence="5 6">NP-1</strain>
    </source>
</reference>
<evidence type="ECO:0000259" key="4">
    <source>
        <dbReference type="PROSITE" id="PS51123"/>
    </source>
</evidence>
<dbReference type="GO" id="GO:0016020">
    <property type="term" value="C:membrane"/>
    <property type="evidence" value="ECO:0007669"/>
    <property type="project" value="UniProtKB-UniRule"/>
</dbReference>
<dbReference type="CDD" id="cd07185">
    <property type="entry name" value="OmpA_C-like"/>
    <property type="match status" value="1"/>
</dbReference>
<feature type="region of interest" description="Disordered" evidence="2">
    <location>
        <begin position="86"/>
        <end position="110"/>
    </location>
</feature>
<evidence type="ECO:0000313" key="6">
    <source>
        <dbReference type="Proteomes" id="UP000509568"/>
    </source>
</evidence>
<dbReference type="EMBL" id="CP056030">
    <property type="protein sequence ID" value="QKZ07289.1"/>
    <property type="molecule type" value="Genomic_DNA"/>
</dbReference>
<dbReference type="KEGG" id="pez:HWQ56_27310"/>
<keyword evidence="3" id="KW-1133">Transmembrane helix</keyword>
<dbReference type="AlphaFoldDB" id="A0A7D5H934"/>
<dbReference type="InterPro" id="IPR006665">
    <property type="entry name" value="OmpA-like"/>
</dbReference>